<reference evidence="1 2" key="1">
    <citation type="submission" date="2014-02" db="EMBL/GenBank/DDBJ databases">
        <title>The small core and large imbalanced accessory genome model reveals a collaborative survival strategy of Sorangium cellulosum strains in nature.</title>
        <authorList>
            <person name="Han K."/>
            <person name="Peng R."/>
            <person name="Blom J."/>
            <person name="Li Y.-Z."/>
        </authorList>
    </citation>
    <scope>NUCLEOTIDE SEQUENCE [LARGE SCALE GENOMIC DNA]</scope>
    <source>
        <strain evidence="1 2">So0011-07</strain>
    </source>
</reference>
<protein>
    <submittedName>
        <fullName evidence="1">Uncharacterized protein</fullName>
    </submittedName>
</protein>
<gene>
    <name evidence="1" type="ORF">BE17_33780</name>
</gene>
<dbReference type="Proteomes" id="UP000075635">
    <property type="component" value="Unassembled WGS sequence"/>
</dbReference>
<proteinExistence type="predicted"/>
<evidence type="ECO:0000313" key="1">
    <source>
        <dbReference type="EMBL" id="KYF94185.1"/>
    </source>
</evidence>
<dbReference type="AlphaFoldDB" id="A0A150SP02"/>
<name>A0A150SP02_SORCE</name>
<evidence type="ECO:0000313" key="2">
    <source>
        <dbReference type="Proteomes" id="UP000075635"/>
    </source>
</evidence>
<accession>A0A150SP02</accession>
<comment type="caution">
    <text evidence="1">The sequence shown here is derived from an EMBL/GenBank/DDBJ whole genome shotgun (WGS) entry which is preliminary data.</text>
</comment>
<sequence>MARLDVLAALLEAVHHHLGADLMAVKTRFDTGLDLLAHHPAAHHVLERAGFGHLLDGLLRITEGSSESDQVEVMDL</sequence>
<organism evidence="1 2">
    <name type="scientific">Sorangium cellulosum</name>
    <name type="common">Polyangium cellulosum</name>
    <dbReference type="NCBI Taxonomy" id="56"/>
    <lineage>
        <taxon>Bacteria</taxon>
        <taxon>Pseudomonadati</taxon>
        <taxon>Myxococcota</taxon>
        <taxon>Polyangia</taxon>
        <taxon>Polyangiales</taxon>
        <taxon>Polyangiaceae</taxon>
        <taxon>Sorangium</taxon>
    </lineage>
</organism>
<dbReference type="EMBL" id="JEMB01000753">
    <property type="protein sequence ID" value="KYF94185.1"/>
    <property type="molecule type" value="Genomic_DNA"/>
</dbReference>